<evidence type="ECO:0000313" key="17">
    <source>
        <dbReference type="EMBL" id="TPX77936.1"/>
    </source>
</evidence>
<evidence type="ECO:0000256" key="4">
    <source>
        <dbReference type="ARBA" id="ARBA00005363"/>
    </source>
</evidence>
<keyword evidence="13" id="KW-1015">Disulfide bond</keyword>
<keyword evidence="12 15" id="KW-0472">Membrane</keyword>
<evidence type="ECO:0000256" key="14">
    <source>
        <dbReference type="ARBA" id="ARBA00023329"/>
    </source>
</evidence>
<evidence type="ECO:0000256" key="1">
    <source>
        <dbReference type="ARBA" id="ARBA00004304"/>
    </source>
</evidence>
<dbReference type="Proteomes" id="UP000320333">
    <property type="component" value="Unassembled WGS sequence"/>
</dbReference>
<accession>A0A507FRS5</accession>
<dbReference type="GO" id="GO:0030659">
    <property type="term" value="C:cytoplasmic vesicle membrane"/>
    <property type="evidence" value="ECO:0007669"/>
    <property type="project" value="UniProtKB-SubCell"/>
</dbReference>
<evidence type="ECO:0000313" key="18">
    <source>
        <dbReference type="Proteomes" id="UP000320333"/>
    </source>
</evidence>
<feature type="transmembrane region" description="Helical" evidence="15">
    <location>
        <begin position="177"/>
        <end position="200"/>
    </location>
</feature>
<evidence type="ECO:0000256" key="6">
    <source>
        <dbReference type="ARBA" id="ARBA00022692"/>
    </source>
</evidence>
<dbReference type="InterPro" id="IPR009011">
    <property type="entry name" value="Man6P_isomerase_rcpt-bd_dom_sf"/>
</dbReference>
<organism evidence="17 18">
    <name type="scientific">Chytriomyces confervae</name>
    <dbReference type="NCBI Taxonomy" id="246404"/>
    <lineage>
        <taxon>Eukaryota</taxon>
        <taxon>Fungi</taxon>
        <taxon>Fungi incertae sedis</taxon>
        <taxon>Chytridiomycota</taxon>
        <taxon>Chytridiomycota incertae sedis</taxon>
        <taxon>Chytridiomycetes</taxon>
        <taxon>Chytridiales</taxon>
        <taxon>Chytriomycetaceae</taxon>
        <taxon>Chytriomyces</taxon>
    </lineage>
</organism>
<dbReference type="GO" id="GO:0031966">
    <property type="term" value="C:mitochondrial membrane"/>
    <property type="evidence" value="ECO:0007669"/>
    <property type="project" value="UniProtKB-SubCell"/>
</dbReference>
<gene>
    <name evidence="17" type="ORF">CcCBS67573_g00801</name>
</gene>
<comment type="subcellular location">
    <subcellularLocation>
        <location evidence="2">Cytoplasmic vesicle membrane</location>
        <topology evidence="2">Single-pass type I membrane protein</topology>
    </subcellularLocation>
    <subcellularLocation>
        <location evidence="3">Golgi apparatus membrane</location>
        <topology evidence="3">Single-pass type I membrane protein</topology>
    </subcellularLocation>
    <subcellularLocation>
        <location evidence="1">Mitochondrion membrane</location>
        <topology evidence="1">Single-pass membrane protein</topology>
    </subcellularLocation>
</comment>
<evidence type="ECO:0000256" key="7">
    <source>
        <dbReference type="ARBA" id="ARBA00022729"/>
    </source>
</evidence>
<keyword evidence="10" id="KW-0333">Golgi apparatus</keyword>
<evidence type="ECO:0000256" key="8">
    <source>
        <dbReference type="ARBA" id="ARBA00022989"/>
    </source>
</evidence>
<evidence type="ECO:0000256" key="3">
    <source>
        <dbReference type="ARBA" id="ARBA00004614"/>
    </source>
</evidence>
<evidence type="ECO:0000256" key="12">
    <source>
        <dbReference type="ARBA" id="ARBA00023136"/>
    </source>
</evidence>
<feature type="domain" description="MRH" evidence="16">
    <location>
        <begin position="7"/>
        <end position="162"/>
    </location>
</feature>
<keyword evidence="7" id="KW-0732">Signal</keyword>
<dbReference type="InterPro" id="IPR018939">
    <property type="entry name" value="Autophagy-rel_prot_27"/>
</dbReference>
<keyword evidence="11" id="KW-0496">Mitochondrion</keyword>
<dbReference type="GO" id="GO:0000139">
    <property type="term" value="C:Golgi membrane"/>
    <property type="evidence" value="ECO:0007669"/>
    <property type="project" value="UniProtKB-SubCell"/>
</dbReference>
<protein>
    <recommendedName>
        <fullName evidence="5">Autophagy-related protein 27</fullName>
    </recommendedName>
</protein>
<evidence type="ECO:0000256" key="5">
    <source>
        <dbReference type="ARBA" id="ARBA00013776"/>
    </source>
</evidence>
<comment type="similarity">
    <text evidence="4">Belongs to the ATG27 family.</text>
</comment>
<comment type="caution">
    <text evidence="17">The sequence shown here is derived from an EMBL/GenBank/DDBJ whole genome shotgun (WGS) entry which is preliminary data.</text>
</comment>
<keyword evidence="14" id="KW-0968">Cytoplasmic vesicle</keyword>
<evidence type="ECO:0000256" key="10">
    <source>
        <dbReference type="ARBA" id="ARBA00023034"/>
    </source>
</evidence>
<dbReference type="Pfam" id="PF09451">
    <property type="entry name" value="ATG27"/>
    <property type="match status" value="1"/>
</dbReference>
<dbReference type="InterPro" id="IPR044865">
    <property type="entry name" value="MRH_dom"/>
</dbReference>
<keyword evidence="6 15" id="KW-0812">Transmembrane</keyword>
<dbReference type="AlphaFoldDB" id="A0A507FRS5"/>
<dbReference type="OrthoDB" id="29460at2759"/>
<sequence>MAVNNVFNCDTIVTGGFSFAVTALMAKEPLLATSRDTPPATTRTDTAFSLCEPLRQDAHKGPKEYPCTSDARICQVQTVSLGASSVTGAVKTWAVGAPKTFSAASDGQSLSILFDGQTWGGVALESNITLICAETYSDPVIGPSSSESLLQISWKSEAACGTRNPSKGKGSMSGTGLFTLFIFLGLFFYVTIGSAFNILVKRINRFPDFLPNWYFWEALFLRATQRNRYERI</sequence>
<dbReference type="SUPFAM" id="SSF50911">
    <property type="entry name" value="Mannose 6-phosphate receptor domain"/>
    <property type="match status" value="1"/>
</dbReference>
<dbReference type="PROSITE" id="PS51914">
    <property type="entry name" value="MRH"/>
    <property type="match status" value="1"/>
</dbReference>
<evidence type="ECO:0000256" key="13">
    <source>
        <dbReference type="ARBA" id="ARBA00023157"/>
    </source>
</evidence>
<keyword evidence="8 15" id="KW-1133">Transmembrane helix</keyword>
<evidence type="ECO:0000259" key="16">
    <source>
        <dbReference type="PROSITE" id="PS51914"/>
    </source>
</evidence>
<name>A0A507FRS5_9FUNG</name>
<evidence type="ECO:0000256" key="9">
    <source>
        <dbReference type="ARBA" id="ARBA00023006"/>
    </source>
</evidence>
<evidence type="ECO:0000256" key="11">
    <source>
        <dbReference type="ARBA" id="ARBA00023128"/>
    </source>
</evidence>
<evidence type="ECO:0000256" key="2">
    <source>
        <dbReference type="ARBA" id="ARBA00004358"/>
    </source>
</evidence>
<dbReference type="Gene3D" id="2.70.130.10">
    <property type="entry name" value="Mannose-6-phosphate receptor binding domain"/>
    <property type="match status" value="1"/>
</dbReference>
<reference evidence="17 18" key="1">
    <citation type="journal article" date="2019" name="Sci. Rep.">
        <title>Comparative genomics of chytrid fungi reveal insights into the obligate biotrophic and pathogenic lifestyle of Synchytrium endobioticum.</title>
        <authorList>
            <person name="van de Vossenberg B.T.L.H."/>
            <person name="Warris S."/>
            <person name="Nguyen H.D.T."/>
            <person name="van Gent-Pelzer M.P.E."/>
            <person name="Joly D.L."/>
            <person name="van de Geest H.C."/>
            <person name="Bonants P.J.M."/>
            <person name="Smith D.S."/>
            <person name="Levesque C.A."/>
            <person name="van der Lee T.A.J."/>
        </authorList>
    </citation>
    <scope>NUCLEOTIDE SEQUENCE [LARGE SCALE GENOMIC DNA]</scope>
    <source>
        <strain evidence="17 18">CBS 675.73</strain>
    </source>
</reference>
<evidence type="ECO:0000256" key="15">
    <source>
        <dbReference type="SAM" id="Phobius"/>
    </source>
</evidence>
<proteinExistence type="inferred from homology"/>
<dbReference type="GO" id="GO:0006914">
    <property type="term" value="P:autophagy"/>
    <property type="evidence" value="ECO:0007669"/>
    <property type="project" value="UniProtKB-KW"/>
</dbReference>
<keyword evidence="18" id="KW-1185">Reference proteome</keyword>
<dbReference type="EMBL" id="QEAP01000012">
    <property type="protein sequence ID" value="TPX77936.1"/>
    <property type="molecule type" value="Genomic_DNA"/>
</dbReference>
<keyword evidence="9" id="KW-0072">Autophagy</keyword>